<dbReference type="AlphaFoldDB" id="A0A9W9Y870"/>
<evidence type="ECO:0000313" key="3">
    <source>
        <dbReference type="Proteomes" id="UP001163046"/>
    </source>
</evidence>
<comment type="caution">
    <text evidence="2">The sequence shown here is derived from an EMBL/GenBank/DDBJ whole genome shotgun (WGS) entry which is preliminary data.</text>
</comment>
<proteinExistence type="predicted"/>
<sequence length="351" mass="40887">MRTILPPQQKYRKLKSDFKVFLWGECFLSFLNSHSLQQERKLVPQHIYNTGVHSRKEYKLINDILMKQSSAREIETLKYFRERIMRYNVPTTVKNNPDAYEEFFTSVGRAYLVEAFLEFFGMDNTESVPTKNMPENNATMEEKKQHFDNVIGQFVDYHVFHSGVSDDDKVMNYGLCLIELFVIPMQVNDTVHEVDGDRNVINWKYLLWLFKANNNLSKYAIEGMYFLTLVKCLLTHQMSERVIWGRETNKKGKIATNMPNDLEMEHNIKDTKTMITAMGANKTEKSVLRCSMSVTGMREFLSAFDATSKHSIQEKLTKNALFQWLTKQKKHLARGLGPEIDNSDPSDVEDT</sequence>
<evidence type="ECO:0000313" key="2">
    <source>
        <dbReference type="EMBL" id="KAJ7323103.1"/>
    </source>
</evidence>
<reference evidence="2" key="1">
    <citation type="submission" date="2023-01" db="EMBL/GenBank/DDBJ databases">
        <title>Genome assembly of the deep-sea coral Lophelia pertusa.</title>
        <authorList>
            <person name="Herrera S."/>
            <person name="Cordes E."/>
        </authorList>
    </citation>
    <scope>NUCLEOTIDE SEQUENCE</scope>
    <source>
        <strain evidence="2">USNM1676648</strain>
        <tissue evidence="2">Polyp</tissue>
    </source>
</reference>
<feature type="domain" description="DUF6589" evidence="1">
    <location>
        <begin position="68"/>
        <end position="307"/>
    </location>
</feature>
<dbReference type="Proteomes" id="UP001163046">
    <property type="component" value="Unassembled WGS sequence"/>
</dbReference>
<accession>A0A9W9Y870</accession>
<dbReference type="EMBL" id="MU827818">
    <property type="protein sequence ID" value="KAJ7323103.1"/>
    <property type="molecule type" value="Genomic_DNA"/>
</dbReference>
<dbReference type="OrthoDB" id="5984493at2759"/>
<dbReference type="InterPro" id="IPR046496">
    <property type="entry name" value="DUF6589"/>
</dbReference>
<keyword evidence="3" id="KW-1185">Reference proteome</keyword>
<dbReference type="Pfam" id="PF20231">
    <property type="entry name" value="DUF6589"/>
    <property type="match status" value="1"/>
</dbReference>
<evidence type="ECO:0000259" key="1">
    <source>
        <dbReference type="Pfam" id="PF20231"/>
    </source>
</evidence>
<name>A0A9W9Y870_9CNID</name>
<organism evidence="2 3">
    <name type="scientific">Desmophyllum pertusum</name>
    <dbReference type="NCBI Taxonomy" id="174260"/>
    <lineage>
        <taxon>Eukaryota</taxon>
        <taxon>Metazoa</taxon>
        <taxon>Cnidaria</taxon>
        <taxon>Anthozoa</taxon>
        <taxon>Hexacorallia</taxon>
        <taxon>Scleractinia</taxon>
        <taxon>Caryophylliina</taxon>
        <taxon>Caryophylliidae</taxon>
        <taxon>Desmophyllum</taxon>
    </lineage>
</organism>
<gene>
    <name evidence="2" type="ORF">OS493_032675</name>
</gene>
<protein>
    <recommendedName>
        <fullName evidence="1">DUF6589 domain-containing protein</fullName>
    </recommendedName>
</protein>